<dbReference type="GO" id="GO:0006952">
    <property type="term" value="P:defense response"/>
    <property type="evidence" value="ECO:0007669"/>
    <property type="project" value="InterPro"/>
</dbReference>
<evidence type="ECO:0000313" key="1">
    <source>
        <dbReference type="EMBL" id="KAK7286734.1"/>
    </source>
</evidence>
<organism evidence="1 2">
    <name type="scientific">Clitoria ternatea</name>
    <name type="common">Butterfly pea</name>
    <dbReference type="NCBI Taxonomy" id="43366"/>
    <lineage>
        <taxon>Eukaryota</taxon>
        <taxon>Viridiplantae</taxon>
        <taxon>Streptophyta</taxon>
        <taxon>Embryophyta</taxon>
        <taxon>Tracheophyta</taxon>
        <taxon>Spermatophyta</taxon>
        <taxon>Magnoliopsida</taxon>
        <taxon>eudicotyledons</taxon>
        <taxon>Gunneridae</taxon>
        <taxon>Pentapetalae</taxon>
        <taxon>rosids</taxon>
        <taxon>fabids</taxon>
        <taxon>Fabales</taxon>
        <taxon>Fabaceae</taxon>
        <taxon>Papilionoideae</taxon>
        <taxon>50 kb inversion clade</taxon>
        <taxon>NPAAA clade</taxon>
        <taxon>indigoferoid/millettioid clade</taxon>
        <taxon>Phaseoleae</taxon>
        <taxon>Clitoria</taxon>
    </lineage>
</organism>
<accession>A0AAN9IW82</accession>
<keyword evidence="2" id="KW-1185">Reference proteome</keyword>
<reference evidence="1 2" key="1">
    <citation type="submission" date="2024-01" db="EMBL/GenBank/DDBJ databases">
        <title>The genomes of 5 underutilized Papilionoideae crops provide insights into root nodulation and disease resistance.</title>
        <authorList>
            <person name="Yuan L."/>
        </authorList>
    </citation>
    <scope>NUCLEOTIDE SEQUENCE [LARGE SCALE GENOMIC DNA]</scope>
    <source>
        <strain evidence="1">LY-2023</strain>
        <tissue evidence="1">Leaf</tissue>
    </source>
</reference>
<dbReference type="InterPro" id="IPR032675">
    <property type="entry name" value="LRR_dom_sf"/>
</dbReference>
<dbReference type="Proteomes" id="UP001359559">
    <property type="component" value="Unassembled WGS sequence"/>
</dbReference>
<dbReference type="Gene3D" id="3.80.10.10">
    <property type="entry name" value="Ribonuclease Inhibitor"/>
    <property type="match status" value="1"/>
</dbReference>
<dbReference type="AlphaFoldDB" id="A0AAN9IW82"/>
<protein>
    <submittedName>
        <fullName evidence="1">Uncharacterized protein</fullName>
    </submittedName>
</protein>
<comment type="caution">
    <text evidence="1">The sequence shown here is derived from an EMBL/GenBank/DDBJ whole genome shotgun (WGS) entry which is preliminary data.</text>
</comment>
<dbReference type="SUPFAM" id="SSF52058">
    <property type="entry name" value="L domain-like"/>
    <property type="match status" value="1"/>
</dbReference>
<proteinExistence type="predicted"/>
<dbReference type="InterPro" id="IPR044974">
    <property type="entry name" value="Disease_R_plants"/>
</dbReference>
<dbReference type="EMBL" id="JAYKXN010000005">
    <property type="protein sequence ID" value="KAK7286734.1"/>
    <property type="molecule type" value="Genomic_DNA"/>
</dbReference>
<dbReference type="PANTHER" id="PTHR11017:SF560">
    <property type="entry name" value="RESISTANCE PROTEIN (TIR-NBS-LRR CLASS), PUTATIVE-RELATED"/>
    <property type="match status" value="1"/>
</dbReference>
<dbReference type="PANTHER" id="PTHR11017">
    <property type="entry name" value="LEUCINE-RICH REPEAT-CONTAINING PROTEIN"/>
    <property type="match status" value="1"/>
</dbReference>
<gene>
    <name evidence="1" type="ORF">RJT34_21945</name>
</gene>
<evidence type="ECO:0000313" key="2">
    <source>
        <dbReference type="Proteomes" id="UP001359559"/>
    </source>
</evidence>
<sequence>MGREIIRQSSPEEPENRSRLWAHEDVFGVLKEHTGTKAIEGLVLKMEDTSKDCFDTKAFENMKKLRLLKLNGVQLRHVVAIDLKYSSINKVWKETRLLEKLKILNLSHSTKLKHTPNLEKLILKHCTGLTEVHQSIGDLSKLLVINLMGCTSLSNLPSRIYQLKSVKTLNLSGCVKIDKLEEEIVQMESLTTLIAKDTAIEKMPRSIVELKSIGYISLCGYEGLAHDIFPSIIRSWISPTMNPLLLVSMDMQKNNMGDLVAVQSSCAEFRSVWVQCRSKFQLNEELRRILDNQCDVNFTDLEITSYASQVSDLSLRLRSLLIGMGSYHIVIDTLGKSISQGLTIGESADFSLPGDNYPYWLNHTGEGRSVIFKVPQATYCSMKGMALCVVYSSTLENATSHCLISVLIVNYTKCIFQIYKKDTTVSFNDEDWQGIVSNLEPGDDVEMIVVFGHEFTVKKTSVYLICDEELV</sequence>
<name>A0AAN9IW82_CLITE</name>